<protein>
    <submittedName>
        <fullName evidence="1">Uncharacterized protein</fullName>
    </submittedName>
</protein>
<gene>
    <name evidence="1" type="ORF">LCGC14_0488570</name>
</gene>
<evidence type="ECO:0000313" key="1">
    <source>
        <dbReference type="EMBL" id="KKN64725.1"/>
    </source>
</evidence>
<name>A0A0F9S744_9ZZZZ</name>
<reference evidence="1" key="1">
    <citation type="journal article" date="2015" name="Nature">
        <title>Complex archaea that bridge the gap between prokaryotes and eukaryotes.</title>
        <authorList>
            <person name="Spang A."/>
            <person name="Saw J.H."/>
            <person name="Jorgensen S.L."/>
            <person name="Zaremba-Niedzwiedzka K."/>
            <person name="Martijn J."/>
            <person name="Lind A.E."/>
            <person name="van Eijk R."/>
            <person name="Schleper C."/>
            <person name="Guy L."/>
            <person name="Ettema T.J."/>
        </authorList>
    </citation>
    <scope>NUCLEOTIDE SEQUENCE</scope>
</reference>
<accession>A0A0F9S744</accession>
<dbReference type="EMBL" id="LAZR01000545">
    <property type="protein sequence ID" value="KKN64725.1"/>
    <property type="molecule type" value="Genomic_DNA"/>
</dbReference>
<proteinExistence type="predicted"/>
<comment type="caution">
    <text evidence="1">The sequence shown here is derived from an EMBL/GenBank/DDBJ whole genome shotgun (WGS) entry which is preliminary data.</text>
</comment>
<dbReference type="AlphaFoldDB" id="A0A0F9S744"/>
<sequence>MIDHYGEHLKAGVTPRSFERCPELRVVRAGDEAYYWCNLSDHACEVEYNNSECEDYNEWLKEE</sequence>
<organism evidence="1">
    <name type="scientific">marine sediment metagenome</name>
    <dbReference type="NCBI Taxonomy" id="412755"/>
    <lineage>
        <taxon>unclassified sequences</taxon>
        <taxon>metagenomes</taxon>
        <taxon>ecological metagenomes</taxon>
    </lineage>
</organism>